<evidence type="ECO:0000313" key="8">
    <source>
        <dbReference type="EMBL" id="KAK2156272.1"/>
    </source>
</evidence>
<comment type="catalytic activity">
    <reaction evidence="1 7">
        <text>alpha,alpha-trehalose + H2O = alpha-D-glucose + beta-D-glucose</text>
        <dbReference type="Rhea" id="RHEA:32675"/>
        <dbReference type="ChEBI" id="CHEBI:15377"/>
        <dbReference type="ChEBI" id="CHEBI:15903"/>
        <dbReference type="ChEBI" id="CHEBI:16551"/>
        <dbReference type="ChEBI" id="CHEBI:17925"/>
        <dbReference type="EC" id="3.2.1.28"/>
    </reaction>
</comment>
<evidence type="ECO:0000313" key="9">
    <source>
        <dbReference type="Proteomes" id="UP001208570"/>
    </source>
</evidence>
<reference evidence="8" key="1">
    <citation type="journal article" date="2023" name="Mol. Biol. Evol.">
        <title>Third-Generation Sequencing Reveals the Adaptive Role of the Epigenome in Three Deep-Sea Polychaetes.</title>
        <authorList>
            <person name="Perez M."/>
            <person name="Aroh O."/>
            <person name="Sun Y."/>
            <person name="Lan Y."/>
            <person name="Juniper S.K."/>
            <person name="Young C.R."/>
            <person name="Angers B."/>
            <person name="Qian P.Y."/>
        </authorList>
    </citation>
    <scope>NUCLEOTIDE SEQUENCE</scope>
    <source>
        <strain evidence="8">P08H-3</strain>
    </source>
</reference>
<name>A0AAD9JP14_9ANNE</name>
<dbReference type="PRINTS" id="PR00744">
    <property type="entry name" value="GLHYDRLASE37"/>
</dbReference>
<evidence type="ECO:0000256" key="2">
    <source>
        <dbReference type="ARBA" id="ARBA00005615"/>
    </source>
</evidence>
<organism evidence="8 9">
    <name type="scientific">Paralvinella palmiformis</name>
    <dbReference type="NCBI Taxonomy" id="53620"/>
    <lineage>
        <taxon>Eukaryota</taxon>
        <taxon>Metazoa</taxon>
        <taxon>Spiralia</taxon>
        <taxon>Lophotrochozoa</taxon>
        <taxon>Annelida</taxon>
        <taxon>Polychaeta</taxon>
        <taxon>Sedentaria</taxon>
        <taxon>Canalipalpata</taxon>
        <taxon>Terebellida</taxon>
        <taxon>Terebelliformia</taxon>
        <taxon>Alvinellidae</taxon>
        <taxon>Paralvinella</taxon>
    </lineage>
</organism>
<proteinExistence type="inferred from homology"/>
<dbReference type="PROSITE" id="PS00928">
    <property type="entry name" value="TREHALASE_2"/>
    <property type="match status" value="1"/>
</dbReference>
<evidence type="ECO:0000256" key="6">
    <source>
        <dbReference type="ARBA" id="ARBA00023295"/>
    </source>
</evidence>
<dbReference type="InterPro" id="IPR012341">
    <property type="entry name" value="6hp_glycosidase-like_sf"/>
</dbReference>
<keyword evidence="6 7" id="KW-0326">Glycosidase</keyword>
<evidence type="ECO:0000256" key="7">
    <source>
        <dbReference type="RuleBase" id="RU361180"/>
    </source>
</evidence>
<dbReference type="Gene3D" id="1.50.10.10">
    <property type="match status" value="1"/>
</dbReference>
<evidence type="ECO:0000256" key="1">
    <source>
        <dbReference type="ARBA" id="ARBA00001576"/>
    </source>
</evidence>
<dbReference type="EC" id="3.2.1.28" evidence="3 7"/>
<evidence type="ECO:0000256" key="5">
    <source>
        <dbReference type="ARBA" id="ARBA00022801"/>
    </source>
</evidence>
<dbReference type="GO" id="GO:0004555">
    <property type="term" value="F:alpha,alpha-trehalase activity"/>
    <property type="evidence" value="ECO:0007669"/>
    <property type="project" value="UniProtKB-EC"/>
</dbReference>
<comment type="similarity">
    <text evidence="2 7">Belongs to the glycosyl hydrolase 37 family.</text>
</comment>
<comment type="caution">
    <text evidence="8">The sequence shown here is derived from an EMBL/GenBank/DDBJ whole genome shotgun (WGS) entry which is preliminary data.</text>
</comment>
<dbReference type="InterPro" id="IPR018232">
    <property type="entry name" value="Glyco_hydro_37_CS"/>
</dbReference>
<evidence type="ECO:0000256" key="3">
    <source>
        <dbReference type="ARBA" id="ARBA00012757"/>
    </source>
</evidence>
<dbReference type="GO" id="GO:0005993">
    <property type="term" value="P:trehalose catabolic process"/>
    <property type="evidence" value="ECO:0007669"/>
    <property type="project" value="TreeGrafter"/>
</dbReference>
<sequence>MTCRIVPVDLNVCIVLLCTTDLICASLIIGNKEKQEAYNGKALVRKLAIDDLFWKDDIGAWYDMSLDESKAKTDFYPSNIFPLFANCTNLDFRQPSMAQKVLNYVKKCGVCDYPGGIPTSLMNSGEQWDFPNAWSPLVYLFLESVAKLPFPEAQHLVNTAISKWIASNMSALRDHGHMFEK</sequence>
<dbReference type="PANTHER" id="PTHR23403">
    <property type="entry name" value="TREHALASE"/>
    <property type="match status" value="1"/>
</dbReference>
<dbReference type="Pfam" id="PF01204">
    <property type="entry name" value="Trehalase"/>
    <property type="match status" value="1"/>
</dbReference>
<dbReference type="InterPro" id="IPR008928">
    <property type="entry name" value="6-hairpin_glycosidase_sf"/>
</dbReference>
<feature type="non-terminal residue" evidence="8">
    <location>
        <position position="1"/>
    </location>
</feature>
<gene>
    <name evidence="8" type="ORF">LSH36_217g04067</name>
</gene>
<dbReference type="EMBL" id="JAODUP010000217">
    <property type="protein sequence ID" value="KAK2156272.1"/>
    <property type="molecule type" value="Genomic_DNA"/>
</dbReference>
<evidence type="ECO:0000256" key="4">
    <source>
        <dbReference type="ARBA" id="ARBA00019905"/>
    </source>
</evidence>
<protein>
    <recommendedName>
        <fullName evidence="4 7">Trehalase</fullName>
        <ecNumber evidence="3 7">3.2.1.28</ecNumber>
    </recommendedName>
    <alternativeName>
        <fullName evidence="7">Alpha-trehalose glucohydrolase</fullName>
    </alternativeName>
</protein>
<accession>A0AAD9JP14</accession>
<dbReference type="PANTHER" id="PTHR23403:SF1">
    <property type="entry name" value="TREHALASE"/>
    <property type="match status" value="1"/>
</dbReference>
<dbReference type="Proteomes" id="UP001208570">
    <property type="component" value="Unassembled WGS sequence"/>
</dbReference>
<dbReference type="AlphaFoldDB" id="A0AAD9JP14"/>
<keyword evidence="9" id="KW-1185">Reference proteome</keyword>
<dbReference type="InterPro" id="IPR001661">
    <property type="entry name" value="Glyco_hydro_37"/>
</dbReference>
<dbReference type="SUPFAM" id="SSF48208">
    <property type="entry name" value="Six-hairpin glycosidases"/>
    <property type="match status" value="1"/>
</dbReference>
<keyword evidence="5 7" id="KW-0378">Hydrolase</keyword>